<keyword evidence="4" id="KW-1185">Reference proteome</keyword>
<gene>
    <name evidence="3" type="ORF">FRX31_006084</name>
</gene>
<reference evidence="3 4" key="1">
    <citation type="submission" date="2020-06" db="EMBL/GenBank/DDBJ databases">
        <title>Transcriptomic and genomic resources for Thalictrum thalictroides and T. hernandezii: Facilitating candidate gene discovery in an emerging model plant lineage.</title>
        <authorList>
            <person name="Arias T."/>
            <person name="Riano-Pachon D.M."/>
            <person name="Di Stilio V.S."/>
        </authorList>
    </citation>
    <scope>NUCLEOTIDE SEQUENCE [LARGE SCALE GENOMIC DNA]</scope>
    <source>
        <strain evidence="4">cv. WT478/WT964</strain>
        <tissue evidence="3">Leaves</tissue>
    </source>
</reference>
<dbReference type="GO" id="GO:0035097">
    <property type="term" value="C:histone methyltransferase complex"/>
    <property type="evidence" value="ECO:0007669"/>
    <property type="project" value="TreeGrafter"/>
</dbReference>
<dbReference type="Proteomes" id="UP000554482">
    <property type="component" value="Unassembled WGS sequence"/>
</dbReference>
<accession>A0A7J6X3H6</accession>
<keyword evidence="3" id="KW-0489">Methyltransferase</keyword>
<keyword evidence="2" id="KW-0804">Transcription</keyword>
<protein>
    <submittedName>
        <fullName evidence="3">Histone-lysine n-methyltransferase</fullName>
    </submittedName>
</protein>
<dbReference type="GO" id="GO:0045893">
    <property type="term" value="P:positive regulation of DNA-templated transcription"/>
    <property type="evidence" value="ECO:0007669"/>
    <property type="project" value="TreeGrafter"/>
</dbReference>
<evidence type="ECO:0000313" key="4">
    <source>
        <dbReference type="Proteomes" id="UP000554482"/>
    </source>
</evidence>
<proteinExistence type="predicted"/>
<name>A0A7J6X3H6_THATH</name>
<keyword evidence="1" id="KW-0805">Transcription regulation</keyword>
<dbReference type="AlphaFoldDB" id="A0A7J6X3H6"/>
<evidence type="ECO:0000256" key="2">
    <source>
        <dbReference type="ARBA" id="ARBA00023163"/>
    </source>
</evidence>
<evidence type="ECO:0000313" key="3">
    <source>
        <dbReference type="EMBL" id="KAF5204329.1"/>
    </source>
</evidence>
<organism evidence="3 4">
    <name type="scientific">Thalictrum thalictroides</name>
    <name type="common">Rue-anemone</name>
    <name type="synonym">Anemone thalictroides</name>
    <dbReference type="NCBI Taxonomy" id="46969"/>
    <lineage>
        <taxon>Eukaryota</taxon>
        <taxon>Viridiplantae</taxon>
        <taxon>Streptophyta</taxon>
        <taxon>Embryophyta</taxon>
        <taxon>Tracheophyta</taxon>
        <taxon>Spermatophyta</taxon>
        <taxon>Magnoliopsida</taxon>
        <taxon>Ranunculales</taxon>
        <taxon>Ranunculaceae</taxon>
        <taxon>Thalictroideae</taxon>
        <taxon>Thalictrum</taxon>
    </lineage>
</organism>
<comment type="caution">
    <text evidence="3">The sequence shown here is derived from an EMBL/GenBank/DDBJ whole genome shotgun (WGS) entry which is preliminary data.</text>
</comment>
<keyword evidence="3" id="KW-0808">Transferase</keyword>
<dbReference type="GO" id="GO:0032259">
    <property type="term" value="P:methylation"/>
    <property type="evidence" value="ECO:0007669"/>
    <property type="project" value="UniProtKB-KW"/>
</dbReference>
<dbReference type="GO" id="GO:0042800">
    <property type="term" value="F:histone H3K4 methyltransferase activity"/>
    <property type="evidence" value="ECO:0007669"/>
    <property type="project" value="TreeGrafter"/>
</dbReference>
<feature type="non-terminal residue" evidence="3">
    <location>
        <position position="1"/>
    </location>
</feature>
<dbReference type="PANTHER" id="PTHR45838">
    <property type="entry name" value="HISTONE-LYSINE-N-METHYLTRANSFERASE 2 KMT2 FAMILY MEMBER"/>
    <property type="match status" value="1"/>
</dbReference>
<evidence type="ECO:0000256" key="1">
    <source>
        <dbReference type="ARBA" id="ARBA00023015"/>
    </source>
</evidence>
<dbReference type="PANTHER" id="PTHR45838:SF4">
    <property type="entry name" value="HISTONE-LYSINE N-METHYLTRANSFERASE TRITHORAX"/>
    <property type="match status" value="1"/>
</dbReference>
<sequence>VCVLCGYEGGAITQDLKTRNIVKAEEPPSTMLIRDSVDNTDVVEILEEKPLQVHNSITAGVVDLTIKHWVHMVCGLWTPGHVRCPNVDTMSAFDVSGVSPQRMW</sequence>
<dbReference type="EMBL" id="JABWDY010005570">
    <property type="protein sequence ID" value="KAF5204329.1"/>
    <property type="molecule type" value="Genomic_DNA"/>
</dbReference>
<dbReference type="OrthoDB" id="993207at2759"/>